<dbReference type="PANTHER" id="PTHR30203">
    <property type="entry name" value="OUTER MEMBRANE CATION EFFLUX PROTEIN"/>
    <property type="match status" value="1"/>
</dbReference>
<comment type="subcellular location">
    <subcellularLocation>
        <location evidence="9">Cell membrane</location>
        <topology evidence="9">Lipid-anchor</topology>
    </subcellularLocation>
    <subcellularLocation>
        <location evidence="1">Membrane</location>
    </subcellularLocation>
</comment>
<evidence type="ECO:0000256" key="2">
    <source>
        <dbReference type="ARBA" id="ARBA00007613"/>
    </source>
</evidence>
<dbReference type="PROSITE" id="PS51257">
    <property type="entry name" value="PROKAR_LIPOPROTEIN"/>
    <property type="match status" value="1"/>
</dbReference>
<reference evidence="11 12" key="1">
    <citation type="submission" date="2020-07" db="EMBL/GenBank/DDBJ databases">
        <title>Genomic Encyclopedia of Type Strains, Phase IV (KMG-V): Genome sequencing to study the core and pangenomes of soil and plant-associated prokaryotes.</title>
        <authorList>
            <person name="Whitman W."/>
        </authorList>
    </citation>
    <scope>NUCLEOTIDE SEQUENCE [LARGE SCALE GENOMIC DNA]</scope>
    <source>
        <strain evidence="11 12">SAS40</strain>
    </source>
</reference>
<feature type="signal peptide" evidence="9">
    <location>
        <begin position="1"/>
        <end position="17"/>
    </location>
</feature>
<keyword evidence="4 9" id="KW-0812">Transmembrane</keyword>
<protein>
    <submittedName>
        <fullName evidence="11">NodT family efflux transporter outer membrane factor (OMF) lipoprotein</fullName>
    </submittedName>
</protein>
<dbReference type="InterPro" id="IPR010131">
    <property type="entry name" value="MdtP/NodT-like"/>
</dbReference>
<dbReference type="Gene3D" id="1.20.1600.10">
    <property type="entry name" value="Outer membrane efflux proteins (OEP)"/>
    <property type="match status" value="1"/>
</dbReference>
<evidence type="ECO:0000313" key="11">
    <source>
        <dbReference type="EMBL" id="NYE83017.1"/>
    </source>
</evidence>
<keyword evidence="10" id="KW-0175">Coiled coil</keyword>
<organism evidence="11 12">
    <name type="scientific">Pigmentiphaga litoralis</name>
    <dbReference type="NCBI Taxonomy" id="516702"/>
    <lineage>
        <taxon>Bacteria</taxon>
        <taxon>Pseudomonadati</taxon>
        <taxon>Pseudomonadota</taxon>
        <taxon>Betaproteobacteria</taxon>
        <taxon>Burkholderiales</taxon>
        <taxon>Alcaligenaceae</taxon>
        <taxon>Pigmentiphaga</taxon>
    </lineage>
</organism>
<keyword evidence="5 9" id="KW-0732">Signal</keyword>
<comment type="similarity">
    <text evidence="2 9">Belongs to the outer membrane factor (OMF) (TC 1.B.17) family.</text>
</comment>
<dbReference type="SUPFAM" id="SSF56954">
    <property type="entry name" value="Outer membrane efflux proteins (OEP)"/>
    <property type="match status" value="1"/>
</dbReference>
<evidence type="ECO:0000256" key="3">
    <source>
        <dbReference type="ARBA" id="ARBA00022452"/>
    </source>
</evidence>
<evidence type="ECO:0000256" key="6">
    <source>
        <dbReference type="ARBA" id="ARBA00023136"/>
    </source>
</evidence>
<evidence type="ECO:0000256" key="10">
    <source>
        <dbReference type="SAM" id="Coils"/>
    </source>
</evidence>
<keyword evidence="3 9" id="KW-1134">Transmembrane beta strand</keyword>
<comment type="caution">
    <text evidence="11">The sequence shown here is derived from an EMBL/GenBank/DDBJ whole genome shotgun (WGS) entry which is preliminary data.</text>
</comment>
<evidence type="ECO:0000313" key="12">
    <source>
        <dbReference type="Proteomes" id="UP000542125"/>
    </source>
</evidence>
<proteinExistence type="inferred from homology"/>
<evidence type="ECO:0000256" key="9">
    <source>
        <dbReference type="RuleBase" id="RU362097"/>
    </source>
</evidence>
<sequence length="479" mass="50974">MKTFLLAPLVIALAACAHMDPNGSTRRPLDVATLGAQDTPAMQWPDQQWWQRYNDPQLNALIADAVTGSPSLVTAQARLARASANASSANAALYPQANATATATRQRYTENGIVPPPLGGTIRTDARLALNLSYDFDFWNRNGSALKAALSESRAAEAETHAARNVLMSSVAASYFNLQRLFAQHAVLEDAIKQRGGVFDLTQQRFRNGIDTRVEVKQAESLLAQARADNAQVDEAIALQRNQLAALLGAGPDRVAGLQPVTLAAPSYAAPANVPLSLVGHRAEIVAARWRVEAAQRNVDVAKAAFYPDINISAFAGVSSLGFPKLLEGGSGIFGIGPAITLPIFEGGRLNANLQGRQADIDLAIASYNQAVIDAVHEVSDTLDSIRALGRQADEQRQARQATQEAYDLALQRYKAGLGNYLTVLTAQSTVLAQERLDTDLQARAFTLDVALARALGGGVALPDSLTALPPATVAATRR</sequence>
<dbReference type="AlphaFoldDB" id="A0A7Y9ITY7"/>
<evidence type="ECO:0000256" key="1">
    <source>
        <dbReference type="ARBA" id="ARBA00004370"/>
    </source>
</evidence>
<keyword evidence="7 9" id="KW-0564">Palmitate</keyword>
<keyword evidence="8 9" id="KW-0449">Lipoprotein</keyword>
<keyword evidence="12" id="KW-1185">Reference proteome</keyword>
<dbReference type="EMBL" id="JACBYR010000001">
    <property type="protein sequence ID" value="NYE83017.1"/>
    <property type="molecule type" value="Genomic_DNA"/>
</dbReference>
<dbReference type="InterPro" id="IPR003423">
    <property type="entry name" value="OMP_efflux"/>
</dbReference>
<dbReference type="GO" id="GO:0015562">
    <property type="term" value="F:efflux transmembrane transporter activity"/>
    <property type="evidence" value="ECO:0007669"/>
    <property type="project" value="InterPro"/>
</dbReference>
<keyword evidence="6 9" id="KW-0472">Membrane</keyword>
<dbReference type="Proteomes" id="UP000542125">
    <property type="component" value="Unassembled WGS sequence"/>
</dbReference>
<evidence type="ECO:0000256" key="4">
    <source>
        <dbReference type="ARBA" id="ARBA00022692"/>
    </source>
</evidence>
<evidence type="ECO:0000256" key="7">
    <source>
        <dbReference type="ARBA" id="ARBA00023139"/>
    </source>
</evidence>
<name>A0A7Y9ITY7_9BURK</name>
<feature type="coiled-coil region" evidence="10">
    <location>
        <begin position="216"/>
        <end position="243"/>
    </location>
</feature>
<dbReference type="PANTHER" id="PTHR30203:SF20">
    <property type="entry name" value="MULTIDRUG RESISTANCE OUTER MEMBRANE PROTEIN MDTP-RELATED"/>
    <property type="match status" value="1"/>
</dbReference>
<dbReference type="Pfam" id="PF02321">
    <property type="entry name" value="OEP"/>
    <property type="match status" value="2"/>
</dbReference>
<dbReference type="Gene3D" id="2.20.200.10">
    <property type="entry name" value="Outer membrane efflux proteins (OEP)"/>
    <property type="match status" value="1"/>
</dbReference>
<dbReference type="GO" id="GO:0005886">
    <property type="term" value="C:plasma membrane"/>
    <property type="evidence" value="ECO:0007669"/>
    <property type="project" value="UniProtKB-SubCell"/>
</dbReference>
<dbReference type="NCBIfam" id="TIGR01845">
    <property type="entry name" value="outer_NodT"/>
    <property type="match status" value="1"/>
</dbReference>
<feature type="chain" id="PRO_5031598770" evidence="9">
    <location>
        <begin position="18"/>
        <end position="479"/>
    </location>
</feature>
<evidence type="ECO:0000256" key="8">
    <source>
        <dbReference type="ARBA" id="ARBA00023288"/>
    </source>
</evidence>
<evidence type="ECO:0000256" key="5">
    <source>
        <dbReference type="ARBA" id="ARBA00022729"/>
    </source>
</evidence>
<accession>A0A7Y9ITY7</accession>
<gene>
    <name evidence="11" type="ORF">FHW18_002288</name>
</gene>
<dbReference type="RefSeq" id="WP_179586353.1">
    <property type="nucleotide sequence ID" value="NZ_JACBYR010000001.1"/>
</dbReference>